<name>A0ABQ3N8A1_9BACI</name>
<proteinExistence type="predicted"/>
<evidence type="ECO:0000313" key="2">
    <source>
        <dbReference type="Proteomes" id="UP000637074"/>
    </source>
</evidence>
<gene>
    <name evidence="1" type="ORF">AM1BK_32900</name>
</gene>
<dbReference type="Proteomes" id="UP000637074">
    <property type="component" value="Unassembled WGS sequence"/>
</dbReference>
<reference evidence="1 2" key="1">
    <citation type="journal article" date="2022" name="Int. J. Syst. Evol. Microbiol.">
        <title>Neobacillus kokaensis sp. nov., isolated from soil.</title>
        <authorList>
            <person name="Yuki K."/>
            <person name="Matsubara H."/>
            <person name="Yamaguchi S."/>
        </authorList>
    </citation>
    <scope>NUCLEOTIDE SEQUENCE [LARGE SCALE GENOMIC DNA]</scope>
    <source>
        <strain evidence="1 2">LOB 377</strain>
    </source>
</reference>
<protein>
    <submittedName>
        <fullName evidence="1">Uncharacterized protein</fullName>
    </submittedName>
</protein>
<comment type="caution">
    <text evidence="1">The sequence shown here is derived from an EMBL/GenBank/DDBJ whole genome shotgun (WGS) entry which is preliminary data.</text>
</comment>
<accession>A0ABQ3N8A1</accession>
<evidence type="ECO:0000313" key="1">
    <source>
        <dbReference type="EMBL" id="GHH99747.1"/>
    </source>
</evidence>
<dbReference type="RefSeq" id="WP_223282752.1">
    <property type="nucleotide sequence ID" value="NZ_BNDS01000015.1"/>
</dbReference>
<keyword evidence="2" id="KW-1185">Reference proteome</keyword>
<dbReference type="EMBL" id="BNDS01000015">
    <property type="protein sequence ID" value="GHH99747.1"/>
    <property type="molecule type" value="Genomic_DNA"/>
</dbReference>
<organism evidence="1 2">
    <name type="scientific">Neobacillus kokaensis</name>
    <dbReference type="NCBI Taxonomy" id="2759023"/>
    <lineage>
        <taxon>Bacteria</taxon>
        <taxon>Bacillati</taxon>
        <taxon>Bacillota</taxon>
        <taxon>Bacilli</taxon>
        <taxon>Bacillales</taxon>
        <taxon>Bacillaceae</taxon>
        <taxon>Neobacillus</taxon>
    </lineage>
</organism>
<sequence>MEALKKLGRQIVLMYDVLQAIRLANITRAQFNEATKDFVNRYLTTQFRIQAPAGKNYSFRRLRKWHKISLV</sequence>